<dbReference type="OrthoDB" id="1489248at2"/>
<reference evidence="2 3" key="1">
    <citation type="submission" date="2019-08" db="EMBL/GenBank/DDBJ databases">
        <title>Lewinella sp. strain SSH13 Genome sequencing and assembly.</title>
        <authorList>
            <person name="Kim I."/>
        </authorList>
    </citation>
    <scope>NUCLEOTIDE SEQUENCE [LARGE SCALE GENOMIC DNA]</scope>
    <source>
        <strain evidence="2 3">SSH13</strain>
    </source>
</reference>
<dbReference type="InterPro" id="IPR045444">
    <property type="entry name" value="DUF6503"/>
</dbReference>
<evidence type="ECO:0000313" key="3">
    <source>
        <dbReference type="Proteomes" id="UP000321907"/>
    </source>
</evidence>
<dbReference type="AlphaFoldDB" id="A0A5C7FA25"/>
<protein>
    <submittedName>
        <fullName evidence="2">DUF2911 domain-containing protein</fullName>
    </submittedName>
</protein>
<organism evidence="2 3">
    <name type="scientific">Neolewinella aurantiaca</name>
    <dbReference type="NCBI Taxonomy" id="2602767"/>
    <lineage>
        <taxon>Bacteria</taxon>
        <taxon>Pseudomonadati</taxon>
        <taxon>Bacteroidota</taxon>
        <taxon>Saprospiria</taxon>
        <taxon>Saprospirales</taxon>
        <taxon>Lewinellaceae</taxon>
        <taxon>Neolewinella</taxon>
    </lineage>
</organism>
<comment type="caution">
    <text evidence="2">The sequence shown here is derived from an EMBL/GenBank/DDBJ whole genome shotgun (WGS) entry which is preliminary data.</text>
</comment>
<proteinExistence type="predicted"/>
<dbReference type="InterPro" id="IPR021314">
    <property type="entry name" value="DUF2911"/>
</dbReference>
<sequence length="496" mass="57519">MYRLIILLAFFPMFLGAQFVAPKASPPATTTIDAGYTQLSVKYNRPNVRQREIFGKLLPWGEIWRAGANENTVLSLDGDAEIDGKPVPAGDYSLLIIPDRNGSWTWVLNRDVNHWGARGYKKERDLLRIDAAPRRLPERIETLEFRWMNVNAQGADLVMEWEWYRLRLHISLPTELQVSDRAAVELNPAKDPKEYYEIARYYLDNGSARKAKAWIDRWAAADEEQFGRSRYHAIIEYKNGNEAKALRLMNRSLALAEEAGNEHYIRMNKQSLREWTRKPHQLSADSVLTRSLRFHDPEGNWGKQSHLIQLAESRPNGTVRHTRLSLFPLTDEFDMQQVRGKDKLQMRYLKGTFGYSVNGDTEADSSTINRLGLTPKRMLAMRDYYTYLYGLPMKLRDKGTIIDPEIHEVWFHGKTLLEMKVTYAPETGKDSWFFYFDPQDYSLSGYAFYHDIDGPGTGEYILLEGEAEIDKMILPAKRHWYLTSERLYLGTDEILN</sequence>
<keyword evidence="3" id="KW-1185">Reference proteome</keyword>
<dbReference type="EMBL" id="VOXD01000041">
    <property type="protein sequence ID" value="TXF86258.1"/>
    <property type="molecule type" value="Genomic_DNA"/>
</dbReference>
<evidence type="ECO:0000313" key="2">
    <source>
        <dbReference type="EMBL" id="TXF86258.1"/>
    </source>
</evidence>
<dbReference type="RefSeq" id="WP_147932482.1">
    <property type="nucleotide sequence ID" value="NZ_VOXD01000041.1"/>
</dbReference>
<evidence type="ECO:0000256" key="1">
    <source>
        <dbReference type="SAM" id="SignalP"/>
    </source>
</evidence>
<gene>
    <name evidence="2" type="ORF">FUA23_19645</name>
</gene>
<dbReference type="Proteomes" id="UP000321907">
    <property type="component" value="Unassembled WGS sequence"/>
</dbReference>
<dbReference type="Pfam" id="PF11138">
    <property type="entry name" value="DUF2911"/>
    <property type="match status" value="1"/>
</dbReference>
<dbReference type="Pfam" id="PF20113">
    <property type="entry name" value="DUF6503"/>
    <property type="match status" value="1"/>
</dbReference>
<keyword evidence="1" id="KW-0732">Signal</keyword>
<feature type="chain" id="PRO_5022989893" evidence="1">
    <location>
        <begin position="18"/>
        <end position="496"/>
    </location>
</feature>
<accession>A0A5C7FA25</accession>
<name>A0A5C7FA25_9BACT</name>
<feature type="signal peptide" evidence="1">
    <location>
        <begin position="1"/>
        <end position="17"/>
    </location>
</feature>